<dbReference type="InterPro" id="IPR005182">
    <property type="entry name" value="YdbS-like_PH"/>
</dbReference>
<dbReference type="PANTHER" id="PTHR34473">
    <property type="entry name" value="UPF0699 TRANSMEMBRANE PROTEIN YDBS"/>
    <property type="match status" value="1"/>
</dbReference>
<feature type="domain" description="YdbS-like PH" evidence="3">
    <location>
        <begin position="461"/>
        <end position="538"/>
    </location>
</feature>
<evidence type="ECO:0000256" key="1">
    <source>
        <dbReference type="SAM" id="MobiDB-lite"/>
    </source>
</evidence>
<accession>A0A3L6ZLD2</accession>
<protein>
    <recommendedName>
        <fullName evidence="3">YdbS-like PH domain-containing protein</fullName>
    </recommendedName>
</protein>
<feature type="transmembrane region" description="Helical" evidence="2">
    <location>
        <begin position="310"/>
        <end position="328"/>
    </location>
</feature>
<dbReference type="EMBL" id="RCUV01000019">
    <property type="protein sequence ID" value="RLP68657.1"/>
    <property type="molecule type" value="Genomic_DNA"/>
</dbReference>
<feature type="compositionally biased region" description="Pro residues" evidence="1">
    <location>
        <begin position="8"/>
        <end position="29"/>
    </location>
</feature>
<dbReference type="AlphaFoldDB" id="A0A3L6ZLD2"/>
<name>A0A3L6ZLD2_9MICO</name>
<dbReference type="OrthoDB" id="3190163at2"/>
<keyword evidence="5" id="KW-1185">Reference proteome</keyword>
<dbReference type="InterPro" id="IPR014529">
    <property type="entry name" value="UCP026631"/>
</dbReference>
<dbReference type="Pfam" id="PF03703">
    <property type="entry name" value="bPH_2"/>
    <property type="match status" value="2"/>
</dbReference>
<dbReference type="Proteomes" id="UP000270299">
    <property type="component" value="Unassembled WGS sequence"/>
</dbReference>
<proteinExistence type="predicted"/>
<comment type="caution">
    <text evidence="4">The sequence shown here is derived from an EMBL/GenBank/DDBJ whole genome shotgun (WGS) entry which is preliminary data.</text>
</comment>
<evidence type="ECO:0000313" key="5">
    <source>
        <dbReference type="Proteomes" id="UP000270299"/>
    </source>
</evidence>
<evidence type="ECO:0000313" key="4">
    <source>
        <dbReference type="EMBL" id="RLP68657.1"/>
    </source>
</evidence>
<feature type="transmembrane region" description="Helical" evidence="2">
    <location>
        <begin position="281"/>
        <end position="304"/>
    </location>
</feature>
<feature type="region of interest" description="Disordered" evidence="1">
    <location>
        <begin position="1"/>
        <end position="35"/>
    </location>
</feature>
<feature type="transmembrane region" description="Helical" evidence="2">
    <location>
        <begin position="66"/>
        <end position="84"/>
    </location>
</feature>
<sequence>MTDETDAPRPPFGNLPPQQPAPGSEPQPGYPVAAQPEYFPVQHQPPRDQRNLTDGEWHRLHPATPLLRGGIAFLAITGFVIANLRERLVELFLPGAGDTAEENYDPLTYVWEHGYVGLALLAVFVVLLVVMAGFFVSWRMHTFRVTDEAVEVRSGILFRTHRNAKLDRIQGVGISRPFLPRLFGAAKMEVSVAGADASVKLEYLYSRDADNLRRDVLTLASGVRLAEKGLAPAPTVGPGGIENEQVLSRIVNERVSEFLAPELDPGTAPPESVVRIPVGRLIGSTVLSIGSVLILALAVVMIVSIVNGQIWSLFWFIPSVIGLGSYFWSTITKSLRYSIAGTPSGVRIGFGLFSTSNDTLPPGRVHAIEISQSVLWRPFGWWQVKINKAGLSAEDAIGGKGNTTVLPVGTLTDVSRVVELLLGLPASEDLRDELQLAINEPSRSGFTLSPRRARWFDPFAWKRTGYSLRDGLLLFRKGVVWRKLDILPLARMVSFSVSQGPVERMFRLASARAHTVLGPITPTLPVIGTAEAARLYEEVSAGIVAASLADHSHRWAQTVPDAGPAPENFS</sequence>
<keyword evidence="2" id="KW-1133">Transmembrane helix</keyword>
<dbReference type="RefSeq" id="WP_121673775.1">
    <property type="nucleotide sequence ID" value="NZ_BMXM01000003.1"/>
</dbReference>
<evidence type="ECO:0000256" key="2">
    <source>
        <dbReference type="SAM" id="Phobius"/>
    </source>
</evidence>
<feature type="domain" description="YdbS-like PH" evidence="3">
    <location>
        <begin position="138"/>
        <end position="214"/>
    </location>
</feature>
<gene>
    <name evidence="4" type="ORF">D9V29_13090</name>
</gene>
<organism evidence="4 5">
    <name type="scientific">Mycetocola manganoxydans</name>
    <dbReference type="NCBI Taxonomy" id="699879"/>
    <lineage>
        <taxon>Bacteria</taxon>
        <taxon>Bacillati</taxon>
        <taxon>Actinomycetota</taxon>
        <taxon>Actinomycetes</taxon>
        <taxon>Micrococcales</taxon>
        <taxon>Microbacteriaceae</taxon>
        <taxon>Mycetocola</taxon>
    </lineage>
</organism>
<dbReference type="PANTHER" id="PTHR34473:SF2">
    <property type="entry name" value="UPF0699 TRANSMEMBRANE PROTEIN YDBT"/>
    <property type="match status" value="1"/>
</dbReference>
<keyword evidence="2" id="KW-0812">Transmembrane</keyword>
<dbReference type="PIRSF" id="PIRSF026631">
    <property type="entry name" value="UCP026631"/>
    <property type="match status" value="1"/>
</dbReference>
<evidence type="ECO:0000259" key="3">
    <source>
        <dbReference type="Pfam" id="PF03703"/>
    </source>
</evidence>
<keyword evidence="2" id="KW-0472">Membrane</keyword>
<feature type="transmembrane region" description="Helical" evidence="2">
    <location>
        <begin position="115"/>
        <end position="136"/>
    </location>
</feature>
<reference evidence="4 5" key="1">
    <citation type="submission" date="2018-10" db="EMBL/GenBank/DDBJ databases">
        <authorList>
            <person name="Li J."/>
        </authorList>
    </citation>
    <scope>NUCLEOTIDE SEQUENCE [LARGE SCALE GENOMIC DNA]</scope>
    <source>
        <strain evidence="4 5">CCTCC AB209002</strain>
    </source>
</reference>